<feature type="compositionally biased region" description="Polar residues" evidence="3">
    <location>
        <begin position="282"/>
        <end position="291"/>
    </location>
</feature>
<evidence type="ECO:0000259" key="8">
    <source>
        <dbReference type="Pfam" id="PF26283"/>
    </source>
</evidence>
<organism evidence="9 10">
    <name type="scientific">[Torrubiella] hemipterigena</name>
    <dbReference type="NCBI Taxonomy" id="1531966"/>
    <lineage>
        <taxon>Eukaryota</taxon>
        <taxon>Fungi</taxon>
        <taxon>Dikarya</taxon>
        <taxon>Ascomycota</taxon>
        <taxon>Pezizomycotina</taxon>
        <taxon>Sordariomycetes</taxon>
        <taxon>Hypocreomycetidae</taxon>
        <taxon>Hypocreales</taxon>
        <taxon>Clavicipitaceae</taxon>
        <taxon>Clavicipitaceae incertae sedis</taxon>
        <taxon>'Torrubiella' clade</taxon>
    </lineage>
</organism>
<evidence type="ECO:0008006" key="11">
    <source>
        <dbReference type="Google" id="ProtNLM"/>
    </source>
</evidence>
<dbReference type="STRING" id="1531966.A0A0A1T4V0"/>
<dbReference type="Pfam" id="PF26280">
    <property type="entry name" value="Ig_TRAPPC9-Trs120_2nd"/>
    <property type="match status" value="1"/>
</dbReference>
<comment type="subcellular location">
    <subcellularLocation>
        <location evidence="1">Golgi apparatus</location>
    </subcellularLocation>
</comment>
<evidence type="ECO:0000259" key="6">
    <source>
        <dbReference type="Pfam" id="PF26254"/>
    </source>
</evidence>
<sequence length="1426" mass="156337">MSHDPLPPIAPARVKALLLPAGKIKSDRFASFVKRLQSEHVVQLPDVTPDGRPNRNMFSPLAFRDGAILYELITHAPPPSHLALSPFDLYREPLVIVAIADGQELNDATFSKRSSSNGAGPTIAERNIRALYQELEDLRDTFPKALVYQTLIFDYENPDSISIPEGIVTVPSEAKSKRTTMKTVMCSISSLLLAELTTLAKSFEAMSSIDSPGHYTAVRHLNGGLDGSGTGNPRRNSQFALPQQLMRSSSVSGASDKAHARMSMPPVPTRSTSNGGIAADSTPGTPTVASHTSGTAGSDAFSSASSTRPSSPESKLPRSESAHVMRDTSRDRVSMQGFGPGGANDKWRLRGKGRVSIVIGSMYLQAGRWNDAIRELSEGATAARSLNDHIWHGKALELILMSMFLLSWAKVDFTIPQVCMPSQERPGSASGTKPEVEKKDASQQSLQSLQTILPELLERIINLYSRISSESLPPLAFSETIIRFCKILLALHICDGELNEKFLDLIVDGNMITSTLTTSPRLNITPSRQQIVNLLFKAFPSASPEVLSNADRISILSGVVAVLGPLGFQRKKALVLRELVSVLIGGLVEARTKGAAEAGVHPAAGLVNLASAKDVGGAMALDLREGDIEHGIEAFLRLLCRAYGVVGFKSAIKTEDEEQDNLKDSDEAVIQRIKSQSALRCFGFSDIKVDILRSCVNFAEALPDFRGVLTFSSDLLRTAGSGVAPGSRREDATPLISREEQARLVTSISRTWGLAQKLGSPDVAAEFWDEFLLRGIDLEPLPITRTPIPHAKSALPGAAASRASQDVNPFIYNPFLKEASEVSTENLVAGELANFRVTLQNTYEVELEIESIEIEATGVAFEAIAASTVIGPYRTQVLILKGRPLEAGDVKITGAIIKVRGCRERRFPIFSKAWTLSRADKVKYKGVASVDDIITNQKTLGRQLETNTLSLKVVSPQPILVVKSTSLRQSTVMVLEGERQIFTVTLQNSSTTPVDFMLFSFKDSTQKAIQTALSNYDTTPAELYEYELILMKKQALRLPRSDQNRNIGAGEEATFEFEILGKAGLTNAAIQVDYTYLGVRPEELNDKFYTRQVSLDIAVTVNASIDMTRIDLLPLHGDLPKSLWDRVGGQGQAKADEYCLLSLDLRNSWPTQIFVKLEGDDGMSVGESILPGKTSRVMLPLKRIYLADPHAAIPSLNPSRNRQFVVSTSKISPSMERSNREAFWYRERILDALKATWSMTASPKKTGVLDLRNIRLSPRMIDVVKINDVDIDISIVSDSTEDKAANHDVAYVDEFIKVKVEVYNRTAQPIVPLVRLMPALCHRPLTVALEYTRKFAWNGTMQQLLPAIAPQNSGEFVLGVTVLCRGQFELTASVEEVVLADEDRAAKEKQARHRSGSQMGEVLVGMKERRTWHSREPFLLTVQDRE</sequence>
<keyword evidence="2" id="KW-0333">Golgi apparatus</keyword>
<feature type="domain" description="Trs120/TRAPPC9 third Ig-like" evidence="7">
    <location>
        <begin position="1105"/>
        <end position="1265"/>
    </location>
</feature>
<gene>
    <name evidence="9" type="ORF">VHEMI05673</name>
</gene>
<dbReference type="OrthoDB" id="27962at2759"/>
<evidence type="ECO:0000313" key="9">
    <source>
        <dbReference type="EMBL" id="CEJ89849.1"/>
    </source>
</evidence>
<evidence type="ECO:0000313" key="10">
    <source>
        <dbReference type="Proteomes" id="UP000039046"/>
    </source>
</evidence>
<feature type="domain" description="Trs120/TRAPPC9 fourth Ig-like" evidence="8">
    <location>
        <begin position="1269"/>
        <end position="1422"/>
    </location>
</feature>
<evidence type="ECO:0000256" key="2">
    <source>
        <dbReference type="ARBA" id="ARBA00023034"/>
    </source>
</evidence>
<feature type="domain" description="Trs120/TRAPPC9 N-terminal" evidence="4">
    <location>
        <begin position="6"/>
        <end position="419"/>
    </location>
</feature>
<feature type="compositionally biased region" description="Low complexity" evidence="3">
    <location>
        <begin position="292"/>
        <end position="314"/>
    </location>
</feature>
<evidence type="ECO:0000256" key="1">
    <source>
        <dbReference type="ARBA" id="ARBA00004555"/>
    </source>
</evidence>
<dbReference type="GO" id="GO:0005802">
    <property type="term" value="C:trans-Golgi network"/>
    <property type="evidence" value="ECO:0007669"/>
    <property type="project" value="TreeGrafter"/>
</dbReference>
<keyword evidence="10" id="KW-1185">Reference proteome</keyword>
<evidence type="ECO:0000259" key="7">
    <source>
        <dbReference type="Pfam" id="PF26282"/>
    </source>
</evidence>
<dbReference type="EMBL" id="CDHN01000003">
    <property type="protein sequence ID" value="CEJ89849.1"/>
    <property type="molecule type" value="Genomic_DNA"/>
</dbReference>
<dbReference type="Pfam" id="PF26251">
    <property type="entry name" value="TPR_TRAPPC9-Trs120"/>
    <property type="match status" value="1"/>
</dbReference>
<dbReference type="PANTHER" id="PTHR21512:SF5">
    <property type="entry name" value="TRAFFICKING PROTEIN PARTICLE COMPLEX SUBUNIT 9"/>
    <property type="match status" value="1"/>
</dbReference>
<dbReference type="InterPro" id="IPR058567">
    <property type="entry name" value="Ig_TRAPPC9_Trs120_3rd"/>
</dbReference>
<protein>
    <recommendedName>
        <fullName evidence="11">Hypercellular protein HypA</fullName>
    </recommendedName>
</protein>
<dbReference type="Proteomes" id="UP000039046">
    <property type="component" value="Unassembled WGS sequence"/>
</dbReference>
<proteinExistence type="predicted"/>
<dbReference type="HOGENOM" id="CLU_002231_0_0_1"/>
<evidence type="ECO:0000256" key="3">
    <source>
        <dbReference type="SAM" id="MobiDB-lite"/>
    </source>
</evidence>
<feature type="domain" description="Trs120/TRAPPC9 TPR region" evidence="5">
    <location>
        <begin position="449"/>
        <end position="759"/>
    </location>
</feature>
<dbReference type="InterPro" id="IPR058565">
    <property type="entry name" value="Ig_TRAPPC9_Trs120_1st"/>
</dbReference>
<dbReference type="InterPro" id="IPR058564">
    <property type="entry name" value="TPR_TRAPPC9_Trs120"/>
</dbReference>
<feature type="domain" description="Trs120/TRAPPC9 first Ig-like" evidence="6">
    <location>
        <begin position="773"/>
        <end position="955"/>
    </location>
</feature>
<dbReference type="InterPro" id="IPR058568">
    <property type="entry name" value="Ig_TRAPPC9_Trs120_4th"/>
</dbReference>
<feature type="region of interest" description="Disordered" evidence="3">
    <location>
        <begin position="220"/>
        <end position="346"/>
    </location>
</feature>
<accession>A0A0A1T4V0</accession>
<dbReference type="InterPro" id="IPR058563">
    <property type="entry name" value="Trs120_TRAPPC9_N"/>
</dbReference>
<dbReference type="InterPro" id="IPR013935">
    <property type="entry name" value="Trs120_TRAPPC9"/>
</dbReference>
<evidence type="ECO:0000259" key="4">
    <source>
        <dbReference type="Pfam" id="PF08626"/>
    </source>
</evidence>
<name>A0A0A1T4V0_9HYPO</name>
<dbReference type="PANTHER" id="PTHR21512">
    <property type="entry name" value="TRAFFICKING PROTEIN PARTICLE COMPLEX SUBUNIT 9"/>
    <property type="match status" value="1"/>
</dbReference>
<reference evidence="9 10" key="1">
    <citation type="journal article" date="2015" name="Genome Announc.">
        <title>Draft Genome Sequence and Gene Annotation of the Entomopathogenic Fungus Verticillium hemipterigenum.</title>
        <authorList>
            <person name="Horn F."/>
            <person name="Habel A."/>
            <person name="Scharf D.H."/>
            <person name="Dworschak J."/>
            <person name="Brakhage A.A."/>
            <person name="Guthke R."/>
            <person name="Hertweck C."/>
            <person name="Linde J."/>
        </authorList>
    </citation>
    <scope>NUCLEOTIDE SEQUENCE [LARGE SCALE GENOMIC DNA]</scope>
</reference>
<feature type="region of interest" description="Disordered" evidence="3">
    <location>
        <begin position="422"/>
        <end position="443"/>
    </location>
</feature>
<feature type="compositionally biased region" description="Polar residues" evidence="3">
    <location>
        <begin position="231"/>
        <end position="253"/>
    </location>
</feature>
<dbReference type="Pfam" id="PF26283">
    <property type="entry name" value="Ig_TRAPPC9-Trs120_4th"/>
    <property type="match status" value="1"/>
</dbReference>
<feature type="compositionally biased region" description="Basic and acidic residues" evidence="3">
    <location>
        <begin position="315"/>
        <end position="333"/>
    </location>
</feature>
<evidence type="ECO:0000259" key="5">
    <source>
        <dbReference type="Pfam" id="PF26251"/>
    </source>
</evidence>
<dbReference type="Pfam" id="PF26254">
    <property type="entry name" value="Ig_TRAPPC9-Trs120_1st"/>
    <property type="match status" value="1"/>
</dbReference>
<dbReference type="Pfam" id="PF08626">
    <property type="entry name" value="TRAPPC9-Trs120"/>
    <property type="match status" value="1"/>
</dbReference>
<dbReference type="Pfam" id="PF26282">
    <property type="entry name" value="Ig_TRAPPC9-Trs120_3rd"/>
    <property type="match status" value="1"/>
</dbReference>